<dbReference type="EMBL" id="LZYO01000518">
    <property type="protein sequence ID" value="ODH13321.1"/>
    <property type="molecule type" value="Genomic_DNA"/>
</dbReference>
<dbReference type="AlphaFoldDB" id="A0A1D2J4T9"/>
<dbReference type="VEuPathDB" id="FungiDB:PABG_01053"/>
<gene>
    <name evidence="1" type="ORF">ACO22_07377</name>
</gene>
<comment type="caution">
    <text evidence="1">The sequence shown here is derived from an EMBL/GenBank/DDBJ whole genome shotgun (WGS) entry which is preliminary data.</text>
</comment>
<reference evidence="1 2" key="1">
    <citation type="submission" date="2016-06" db="EMBL/GenBank/DDBJ databases">
        <authorList>
            <person name="Kjaerup R.B."/>
            <person name="Dalgaard T.S."/>
            <person name="Juul-Madsen H.R."/>
        </authorList>
    </citation>
    <scope>NUCLEOTIDE SEQUENCE [LARGE SCALE GENOMIC DNA]</scope>
    <source>
        <strain evidence="1 2">Pb300</strain>
    </source>
</reference>
<accession>A0A1D2J4T9</accession>
<evidence type="ECO:0000313" key="2">
    <source>
        <dbReference type="Proteomes" id="UP000242814"/>
    </source>
</evidence>
<dbReference type="VEuPathDB" id="FungiDB:PADG_04434"/>
<evidence type="ECO:0000313" key="1">
    <source>
        <dbReference type="EMBL" id="ODH13321.1"/>
    </source>
</evidence>
<protein>
    <submittedName>
        <fullName evidence="1">Uncharacterized protein</fullName>
    </submittedName>
</protein>
<name>A0A1D2J4T9_PARBR</name>
<dbReference type="Proteomes" id="UP000242814">
    <property type="component" value="Unassembled WGS sequence"/>
</dbReference>
<organism evidence="1 2">
    <name type="scientific">Paracoccidioides brasiliensis</name>
    <dbReference type="NCBI Taxonomy" id="121759"/>
    <lineage>
        <taxon>Eukaryota</taxon>
        <taxon>Fungi</taxon>
        <taxon>Dikarya</taxon>
        <taxon>Ascomycota</taxon>
        <taxon>Pezizomycotina</taxon>
        <taxon>Eurotiomycetes</taxon>
        <taxon>Eurotiomycetidae</taxon>
        <taxon>Onygenales</taxon>
        <taxon>Ajellomycetaceae</taxon>
        <taxon>Paracoccidioides</taxon>
    </lineage>
</organism>
<proteinExistence type="predicted"/>
<sequence>MSAFGHRKIIWKIPRLTVILHLNHHLCKLDKLEDLADTSLILSPHITDAQQLSPEIHQFGFANGRLKITVLANFGAISPMEWKAMSLIEQRKKECRDRLVENDRLVPQGRTVEMLVQRELEVASSLEKGDVEDREY</sequence>